<keyword evidence="6" id="KW-1185">Reference proteome</keyword>
<dbReference type="SMART" id="SM00369">
    <property type="entry name" value="LRR_TYP"/>
    <property type="match status" value="8"/>
</dbReference>
<dbReference type="AlphaFoldDB" id="A0AA86RXT6"/>
<keyword evidence="1" id="KW-0433">Leucine-rich repeat</keyword>
<dbReference type="FunFam" id="3.80.10.10:FF:000405">
    <property type="entry name" value="Plant intracellular Ras-group-related LRR protein 4"/>
    <property type="match status" value="1"/>
</dbReference>
<dbReference type="EMBL" id="OY731399">
    <property type="protein sequence ID" value="CAJ1931357.1"/>
    <property type="molecule type" value="Genomic_DNA"/>
</dbReference>
<dbReference type="InterPro" id="IPR050715">
    <property type="entry name" value="LRR-SigEffector_domain"/>
</dbReference>
<dbReference type="InterPro" id="IPR003591">
    <property type="entry name" value="Leu-rich_rpt_typical-subtyp"/>
</dbReference>
<proteinExistence type="inferred from homology"/>
<evidence type="ECO:0000313" key="5">
    <source>
        <dbReference type="EMBL" id="CAJ1931357.1"/>
    </source>
</evidence>
<dbReference type="Gramene" id="rna-AYBTSS11_LOCUS5208">
    <property type="protein sequence ID" value="CAJ1931357.1"/>
    <property type="gene ID" value="gene-AYBTSS11_LOCUS5208"/>
</dbReference>
<evidence type="ECO:0000313" key="6">
    <source>
        <dbReference type="Proteomes" id="UP001189624"/>
    </source>
</evidence>
<dbReference type="Pfam" id="PF13855">
    <property type="entry name" value="LRR_8"/>
    <property type="match status" value="2"/>
</dbReference>
<dbReference type="PROSITE" id="PS51450">
    <property type="entry name" value="LRR"/>
    <property type="match status" value="3"/>
</dbReference>
<evidence type="ECO:0000256" key="4">
    <source>
        <dbReference type="ARBA" id="ARBA00037519"/>
    </source>
</evidence>
<comment type="function">
    <text evidence="4">Leucine-rich repeat protein that likely mediates protein interactions, possibly in the context of signal transduction.</text>
</comment>
<sequence length="469" mass="51888">MNPNLNDFPLLSYTLNHLDPYTHPSLPSEFHQSLLSRFPHLNHPQVLPSLTQRASALNVAHTLSLLRTLGPRPDPSAVAAARAKIADPHAPDDEAQVFHALVRVDDMHEECVKQLRASEEMLVEAYAQSVKGVGEEVDQGVVGLLRKAEGEEVEKVDLSGSQLRILPEAFGKIRGLVVLNLSQNQLELIILDAFMPLKQAIPDSIAGLQKLVELDVSSNVLESLPDSIGLLVNLKILNVSGNKLTALPESIALCRSLVELDASFNNIMCLPTNMGFGLVNLQKLLIHLNKIRLLPSSIGEMKSLRHLDAHFNELHGLPQSIGKLTNLEYLNVSSNFSDMKELPETLGDLVSLRELDLSNNQIRALPYTFCRLENLTKLNLDQNPIIVPPVEVVSQGVEAVKEFMAKWWLDLIEDAQQKSMAETNNQQAQEGWLAWGVSLLNNVAGVSESVVEYFGGRKAPRDPWLDQQL</sequence>
<dbReference type="GO" id="GO:0004674">
    <property type="term" value="F:protein serine/threonine kinase activity"/>
    <property type="evidence" value="ECO:0007669"/>
    <property type="project" value="TreeGrafter"/>
</dbReference>
<keyword evidence="2" id="KW-0677">Repeat</keyword>
<dbReference type="SUPFAM" id="SSF52058">
    <property type="entry name" value="L domain-like"/>
    <property type="match status" value="1"/>
</dbReference>
<dbReference type="Gene3D" id="3.80.10.10">
    <property type="entry name" value="Ribonuclease Inhibitor"/>
    <property type="match status" value="1"/>
</dbReference>
<dbReference type="InterPro" id="IPR032675">
    <property type="entry name" value="LRR_dom_sf"/>
</dbReference>
<evidence type="ECO:0000256" key="3">
    <source>
        <dbReference type="ARBA" id="ARBA00023786"/>
    </source>
</evidence>
<dbReference type="PANTHER" id="PTHR45752">
    <property type="entry name" value="LEUCINE-RICH REPEAT-CONTAINING"/>
    <property type="match status" value="1"/>
</dbReference>
<accession>A0AA86RXT6</accession>
<organism evidence="5 6">
    <name type="scientific">Sphenostylis stenocarpa</name>
    <dbReference type="NCBI Taxonomy" id="92480"/>
    <lineage>
        <taxon>Eukaryota</taxon>
        <taxon>Viridiplantae</taxon>
        <taxon>Streptophyta</taxon>
        <taxon>Embryophyta</taxon>
        <taxon>Tracheophyta</taxon>
        <taxon>Spermatophyta</taxon>
        <taxon>Magnoliopsida</taxon>
        <taxon>eudicotyledons</taxon>
        <taxon>Gunneridae</taxon>
        <taxon>Pentapetalae</taxon>
        <taxon>rosids</taxon>
        <taxon>fabids</taxon>
        <taxon>Fabales</taxon>
        <taxon>Fabaceae</taxon>
        <taxon>Papilionoideae</taxon>
        <taxon>50 kb inversion clade</taxon>
        <taxon>NPAAA clade</taxon>
        <taxon>indigoferoid/millettioid clade</taxon>
        <taxon>Phaseoleae</taxon>
        <taxon>Sphenostylis</taxon>
    </lineage>
</organism>
<protein>
    <submittedName>
        <fullName evidence="5">Uncharacterized protein</fullName>
    </submittedName>
</protein>
<comment type="similarity">
    <text evidence="3">Belongs to the SHOC2 family.</text>
</comment>
<evidence type="ECO:0000256" key="2">
    <source>
        <dbReference type="ARBA" id="ARBA00022737"/>
    </source>
</evidence>
<dbReference type="Proteomes" id="UP001189624">
    <property type="component" value="Chromosome 2"/>
</dbReference>
<gene>
    <name evidence="5" type="ORF">AYBTSS11_LOCUS5208</name>
</gene>
<reference evidence="5" key="1">
    <citation type="submission" date="2023-10" db="EMBL/GenBank/DDBJ databases">
        <authorList>
            <person name="Domelevo Entfellner J.-B."/>
        </authorList>
    </citation>
    <scope>NUCLEOTIDE SEQUENCE</scope>
</reference>
<dbReference type="InterPro" id="IPR001611">
    <property type="entry name" value="Leu-rich_rpt"/>
</dbReference>
<name>A0AA86RXT6_9FABA</name>
<dbReference type="PANTHER" id="PTHR45752:SF63">
    <property type="entry name" value="PLANT INTRACELLULAR RAS-GROUP-RELATED LRR PROTEIN 3"/>
    <property type="match status" value="1"/>
</dbReference>
<dbReference type="SMART" id="SM00364">
    <property type="entry name" value="LRR_BAC"/>
    <property type="match status" value="6"/>
</dbReference>
<evidence type="ECO:0000256" key="1">
    <source>
        <dbReference type="ARBA" id="ARBA00022614"/>
    </source>
</evidence>